<organism evidence="2 3">
    <name type="scientific">Dactylonectria estremocensis</name>
    <dbReference type="NCBI Taxonomy" id="1079267"/>
    <lineage>
        <taxon>Eukaryota</taxon>
        <taxon>Fungi</taxon>
        <taxon>Dikarya</taxon>
        <taxon>Ascomycota</taxon>
        <taxon>Pezizomycotina</taxon>
        <taxon>Sordariomycetes</taxon>
        <taxon>Hypocreomycetidae</taxon>
        <taxon>Hypocreales</taxon>
        <taxon>Nectriaceae</taxon>
        <taxon>Dactylonectria</taxon>
    </lineage>
</organism>
<dbReference type="EMBL" id="JAGMUU010000012">
    <property type="protein sequence ID" value="KAH7141474.1"/>
    <property type="molecule type" value="Genomic_DNA"/>
</dbReference>
<evidence type="ECO:0000259" key="1">
    <source>
        <dbReference type="PROSITE" id="PS51186"/>
    </source>
</evidence>
<dbReference type="AlphaFoldDB" id="A0A9P9EL28"/>
<feature type="domain" description="N-acetyltransferase" evidence="1">
    <location>
        <begin position="44"/>
        <end position="220"/>
    </location>
</feature>
<dbReference type="CDD" id="cd04301">
    <property type="entry name" value="NAT_SF"/>
    <property type="match status" value="1"/>
</dbReference>
<dbReference type="SUPFAM" id="SSF55729">
    <property type="entry name" value="Acyl-CoA N-acyltransferases (Nat)"/>
    <property type="match status" value="1"/>
</dbReference>
<dbReference type="GO" id="GO:0016747">
    <property type="term" value="F:acyltransferase activity, transferring groups other than amino-acyl groups"/>
    <property type="evidence" value="ECO:0007669"/>
    <property type="project" value="InterPro"/>
</dbReference>
<accession>A0A9P9EL28</accession>
<dbReference type="Proteomes" id="UP000717696">
    <property type="component" value="Unassembled WGS sequence"/>
</dbReference>
<dbReference type="InterPro" id="IPR000182">
    <property type="entry name" value="GNAT_dom"/>
</dbReference>
<name>A0A9P9EL28_9HYPO</name>
<keyword evidence="3" id="KW-1185">Reference proteome</keyword>
<evidence type="ECO:0000313" key="3">
    <source>
        <dbReference type="Proteomes" id="UP000717696"/>
    </source>
</evidence>
<comment type="caution">
    <text evidence="2">The sequence shown here is derived from an EMBL/GenBank/DDBJ whole genome shotgun (WGS) entry which is preliminary data.</text>
</comment>
<dbReference type="InterPro" id="IPR016181">
    <property type="entry name" value="Acyl_CoA_acyltransferase"/>
</dbReference>
<gene>
    <name evidence="2" type="ORF">B0J13DRAFT_556906</name>
</gene>
<reference evidence="2" key="1">
    <citation type="journal article" date="2021" name="Nat. Commun.">
        <title>Genetic determinants of endophytism in the Arabidopsis root mycobiome.</title>
        <authorList>
            <person name="Mesny F."/>
            <person name="Miyauchi S."/>
            <person name="Thiergart T."/>
            <person name="Pickel B."/>
            <person name="Atanasova L."/>
            <person name="Karlsson M."/>
            <person name="Huettel B."/>
            <person name="Barry K.W."/>
            <person name="Haridas S."/>
            <person name="Chen C."/>
            <person name="Bauer D."/>
            <person name="Andreopoulos W."/>
            <person name="Pangilinan J."/>
            <person name="LaButti K."/>
            <person name="Riley R."/>
            <person name="Lipzen A."/>
            <person name="Clum A."/>
            <person name="Drula E."/>
            <person name="Henrissat B."/>
            <person name="Kohler A."/>
            <person name="Grigoriev I.V."/>
            <person name="Martin F.M."/>
            <person name="Hacquard S."/>
        </authorList>
    </citation>
    <scope>NUCLEOTIDE SEQUENCE</scope>
    <source>
        <strain evidence="2">MPI-CAGE-AT-0021</strain>
    </source>
</reference>
<evidence type="ECO:0000313" key="2">
    <source>
        <dbReference type="EMBL" id="KAH7141474.1"/>
    </source>
</evidence>
<protein>
    <recommendedName>
        <fullName evidence="1">N-acetyltransferase domain-containing protein</fullName>
    </recommendedName>
</protein>
<dbReference type="OrthoDB" id="41532at2759"/>
<dbReference type="Gene3D" id="3.40.630.30">
    <property type="match status" value="1"/>
</dbReference>
<proteinExistence type="predicted"/>
<dbReference type="Pfam" id="PF00583">
    <property type="entry name" value="Acetyltransf_1"/>
    <property type="match status" value="1"/>
</dbReference>
<dbReference type="PROSITE" id="PS51186">
    <property type="entry name" value="GNAT"/>
    <property type="match status" value="1"/>
</dbReference>
<sequence>MQIVAMTYSFIHIDKHAVDISPAVAKYRTLRLEALRQSPTAFSSTLETETQFSDDVWVSRLGDAEKETFVCVFEEGETSEWVAQVTLRGPLSAEEFELPSESGQHSPADGQVDENWQMLSLYSLPSHRGKGLASKLCKEAFQFLVRRQGTETPHVQVRIMVKPENTATIQLYNGLGFQHTGLCTLEEALRANGDSDLIPKGKLDERYTTRSGIIMALRLDRET</sequence>